<evidence type="ECO:0000313" key="4">
    <source>
        <dbReference type="Proteomes" id="UP001296873"/>
    </source>
</evidence>
<dbReference type="RefSeq" id="WP_200343643.1">
    <property type="nucleotide sequence ID" value="NZ_NRRL01000147.1"/>
</dbReference>
<evidence type="ECO:0000256" key="1">
    <source>
        <dbReference type="SAM" id="MobiDB-lite"/>
    </source>
</evidence>
<dbReference type="InterPro" id="IPR047960">
    <property type="entry name" value="Transpos_IS1380"/>
</dbReference>
<gene>
    <name evidence="3" type="ORF">CKO28_24295</name>
</gene>
<keyword evidence="4" id="KW-1185">Reference proteome</keyword>
<dbReference type="EMBL" id="NRRL01000147">
    <property type="protein sequence ID" value="MBK1671129.1"/>
    <property type="molecule type" value="Genomic_DNA"/>
</dbReference>
<dbReference type="InterPro" id="IPR012337">
    <property type="entry name" value="RNaseH-like_sf"/>
</dbReference>
<dbReference type="NCBIfam" id="NF033539">
    <property type="entry name" value="transpos_IS1380"/>
    <property type="match status" value="1"/>
</dbReference>
<evidence type="ECO:0000259" key="2">
    <source>
        <dbReference type="Pfam" id="PF13701"/>
    </source>
</evidence>
<dbReference type="InterPro" id="IPR025668">
    <property type="entry name" value="Tnp_DDE_dom"/>
</dbReference>
<feature type="domain" description="Transposase DDE" evidence="2">
    <location>
        <begin position="10"/>
        <end position="357"/>
    </location>
</feature>
<name>A0ABS1DLL4_9PROT</name>
<comment type="caution">
    <text evidence="3">The sequence shown here is derived from an EMBL/GenBank/DDBJ whole genome shotgun (WGS) entry which is preliminary data.</text>
</comment>
<sequence length="472" mass="52712">MSESNRVLTPSFNRSIEVEGRDERLGSDPGAILLREIMELTGLRRFFADKVHDPRRQEAIWYPIAELICTHILLIAQGWRHEQDANRLRHAPALGLAATETRGPTAADRGLPSQPTLSRGVDILARDENREILGEALTALAGTGFKAQRKGHRQRELTIDVDGLAFPVEGHQPGSAWNGHHGCRCYDPLVASSAELGSMLGGLMRPGNAGSAGSAKQFILDVVERAERHLCEIALVRLDAGFSSEALFATLEANGTPYIARLKANTKLDRESAPQRKRPRGRPPKEPRRWCVDLPYQAGSWSRPRRVVLVLKERPEDDGLDHFYLVTSIGPERMTAEQVLEAYRQRGNAESHMGELKEVCRPALSATNRPKSCYAQRPVTRAGQLSSKAFARNEVLLLLHQLAYQVLHIARTALEAARGEGISLHWLRRAVLVSGTRVVTGSRQLKVIIENSFADLWAQIIHRLYRWRWVPP</sequence>
<protein>
    <recommendedName>
        <fullName evidence="2">Transposase DDE domain-containing protein</fullName>
    </recommendedName>
</protein>
<reference evidence="3 4" key="1">
    <citation type="journal article" date="2020" name="Microorganisms">
        <title>Osmotic Adaptation and Compatible Solute Biosynthesis of Phototrophic Bacteria as Revealed from Genome Analyses.</title>
        <authorList>
            <person name="Imhoff J.F."/>
            <person name="Rahn T."/>
            <person name="Kunzel S."/>
            <person name="Keller A."/>
            <person name="Neulinger S.C."/>
        </authorList>
    </citation>
    <scope>NUCLEOTIDE SEQUENCE [LARGE SCALE GENOMIC DNA]</scope>
    <source>
        <strain evidence="3 4">DSM 9895</strain>
    </source>
</reference>
<feature type="region of interest" description="Disordered" evidence="1">
    <location>
        <begin position="265"/>
        <end position="289"/>
    </location>
</feature>
<dbReference type="SUPFAM" id="SSF53098">
    <property type="entry name" value="Ribonuclease H-like"/>
    <property type="match status" value="1"/>
</dbReference>
<dbReference type="Pfam" id="PF13701">
    <property type="entry name" value="DDE_Tnp_1_4"/>
    <property type="match status" value="1"/>
</dbReference>
<dbReference type="Proteomes" id="UP001296873">
    <property type="component" value="Unassembled WGS sequence"/>
</dbReference>
<proteinExistence type="predicted"/>
<organism evidence="3 4">
    <name type="scientific">Rhodovibrio sodomensis</name>
    <dbReference type="NCBI Taxonomy" id="1088"/>
    <lineage>
        <taxon>Bacteria</taxon>
        <taxon>Pseudomonadati</taxon>
        <taxon>Pseudomonadota</taxon>
        <taxon>Alphaproteobacteria</taxon>
        <taxon>Rhodospirillales</taxon>
        <taxon>Rhodovibrionaceae</taxon>
        <taxon>Rhodovibrio</taxon>
    </lineage>
</organism>
<accession>A0ABS1DLL4</accession>
<evidence type="ECO:0000313" key="3">
    <source>
        <dbReference type="EMBL" id="MBK1671129.1"/>
    </source>
</evidence>